<keyword evidence="7" id="KW-1185">Reference proteome</keyword>
<dbReference type="InterPro" id="IPR010472">
    <property type="entry name" value="FH3_dom"/>
</dbReference>
<dbReference type="GO" id="GO:0051016">
    <property type="term" value="P:barbed-end actin filament capping"/>
    <property type="evidence" value="ECO:0007669"/>
    <property type="project" value="TreeGrafter"/>
</dbReference>
<dbReference type="InterPro" id="IPR051661">
    <property type="entry name" value="Actin_filament_regulator"/>
</dbReference>
<organism evidence="6 7">
    <name type="scientific">Tieghemiomyces parasiticus</name>
    <dbReference type="NCBI Taxonomy" id="78921"/>
    <lineage>
        <taxon>Eukaryota</taxon>
        <taxon>Fungi</taxon>
        <taxon>Fungi incertae sedis</taxon>
        <taxon>Zoopagomycota</taxon>
        <taxon>Kickxellomycotina</taxon>
        <taxon>Dimargaritomycetes</taxon>
        <taxon>Dimargaritales</taxon>
        <taxon>Dimargaritaceae</taxon>
        <taxon>Tieghemiomyces</taxon>
    </lineage>
</organism>
<gene>
    <name evidence="6" type="ORF">IWQ60_006918</name>
</gene>
<dbReference type="SMART" id="SM01139">
    <property type="entry name" value="Drf_FH3"/>
    <property type="match status" value="1"/>
</dbReference>
<feature type="compositionally biased region" description="Low complexity" evidence="3">
    <location>
        <begin position="103"/>
        <end position="118"/>
    </location>
</feature>
<feature type="compositionally biased region" description="Basic and acidic residues" evidence="3">
    <location>
        <begin position="834"/>
        <end position="845"/>
    </location>
</feature>
<dbReference type="Gene3D" id="1.20.58.630">
    <property type="match status" value="1"/>
</dbReference>
<evidence type="ECO:0000313" key="7">
    <source>
        <dbReference type="Proteomes" id="UP001150569"/>
    </source>
</evidence>
<feature type="compositionally biased region" description="Basic and acidic residues" evidence="3">
    <location>
        <begin position="1334"/>
        <end position="1369"/>
    </location>
</feature>
<evidence type="ECO:0000259" key="5">
    <source>
        <dbReference type="PROSITE" id="PS51444"/>
    </source>
</evidence>
<dbReference type="SMART" id="SM00498">
    <property type="entry name" value="FH2"/>
    <property type="match status" value="1"/>
</dbReference>
<dbReference type="GO" id="GO:1903475">
    <property type="term" value="P:mitotic actomyosin contractile ring assembly"/>
    <property type="evidence" value="ECO:0007669"/>
    <property type="project" value="TreeGrafter"/>
</dbReference>
<dbReference type="Pfam" id="PF06367">
    <property type="entry name" value="Drf_FH3"/>
    <property type="match status" value="1"/>
</dbReference>
<dbReference type="PROSITE" id="PS51232">
    <property type="entry name" value="GBD_FH3"/>
    <property type="match status" value="1"/>
</dbReference>
<feature type="compositionally biased region" description="Low complexity" evidence="3">
    <location>
        <begin position="1467"/>
        <end position="1476"/>
    </location>
</feature>
<sequence length="1561" mass="172525">MDLFKTNRKKRSKGPSSPPPFTISGPVEITESTYFYPTSSISPPPGESDRFSHVSTNSQIPPPPPPKTSSWSHPGAAASSSASAVSTSATAAGAPMAERATFSGAMPGSHSGAPAGGPVHTRRASKTNSTSTVSSHTSAAPSPMYHAGPRQSADQVSLMSNSSSYTIYSEANAGLSERAPSGRVSAGPGARNVPNFITQAIDLASDSEVHAMFEELIDSMGIPESKRNYMRTIPIDSKRTMLRAKQQQAKKDGDGIQSQANPTYFIDKISGVDLRYVPVQVFTGLRVSISTHPISWIREFIDEKGLIMLAECLGKLNHRPHRREQDLDQELEIMRALKTILNLSWGATEVLAYPRCVSNICHSLDSPHLLIRKLAAELLTFLCYSDIPRGHAMVLQGMETFQRFRSMDHRFEPWLTTLERTIDGRGRMGSMVGASQEIRQAGMLENDLVHYGLCNVLLMNAIIEVCDEVEVRVHLRQELQRCGIHRIQEKLLEFGHEHIQHQIDKYEREAEHDNNEVMEFHHYQTLQDMGDPHELFEALLTSLEGRSQEAFLSILQHLLLIREDAETRGRYMQLIDHLIAQVVLDRRGGADADFTSTFGVPVATLAAKFSDEEQLVEALSELRETKEQLEQVRRGKNELELEVSMKADGLVQALKSKIMTLEDLLRMSRHTIMALQNQIKELREQFQGKLVTQDTQLKQMVKSLQSQTEEQAAFHANHDQLVLENRALREGDVLDPVDGADGAGRRWVVNPQKLQSEVQRLSQASGANLRTNTRDTISRYSNLFAGTSMGGTVGQLGPLGSLDEVANAARGTLSRNKMAAAKAKLEQLFEDAGDEAHRQTRRIDDVLEPTAENGPSSSAGNTPMTLAAQLANRQAGSSGRSSPAPSMASPPAPSPPMMSMARRKEIRYVPKVKLKNLQWDKLDDGKVASSVWQRLEGGVEGLSPDEIEEMMHTKGILGRIEGLFTARAAAIDLSKRTVGGGRRGAPAGTTGEGDEEGGPREPVSVLDPKRAHNVNLMLGRLKQYTFPDLRRAILRCDNEILTENVLKQLLTYIPTASERGLLSAYTDDPASLASADAFFVEMMKINRYEQRLHALLFWTTFEERFGYLRTDVTALLRACEALPNSEHFPQVLETILVMGNFMNGAGFRGGAFGFKINSLNKLVDTKATDNKTTLLHFLAETLEATLPASIQFLQEFKGVEDACRVSSNELRKDFNEMKTKLSELGTELEVCRRRLNRAQEEAKTAAPEDGAATDTEAGTAVSGSEDRFLLVMTSFHDIARDRFTGIEQMYADMQGRYKEVAQLYGEDAGRMPPEEFFGIFRTFSSSFEKALKDNTAEAERRQANEKRRQRILERDTKRKEQQKEKERRIQQQLQKQQQQQLQQSSSRGETGTGGEAEKGVMDNLLQSLITGNDFDTLARRKKRDMMSRRRSEVRRSLRRTSLGTKAWEMLQKIKETEGSEGEGSADGGSTAATDSSVNTSIGGFVPRRSASRRSGMHTNPTLAATVAAYPPSPLGKIDRRPSDQALNGQPAGSEAEGGGSSSSNLARVAAENRMQGSGNLQ</sequence>
<dbReference type="PANTHER" id="PTHR47102">
    <property type="entry name" value="PROTEIN BNI1"/>
    <property type="match status" value="1"/>
</dbReference>
<feature type="compositionally biased region" description="Low complexity" evidence="3">
    <location>
        <begin position="126"/>
        <end position="142"/>
    </location>
</feature>
<feature type="domain" description="GBD/FH3" evidence="4">
    <location>
        <begin position="201"/>
        <end position="590"/>
    </location>
</feature>
<dbReference type="InterPro" id="IPR014768">
    <property type="entry name" value="GBD/FH3_dom"/>
</dbReference>
<evidence type="ECO:0000313" key="6">
    <source>
        <dbReference type="EMBL" id="KAJ1920783.1"/>
    </source>
</evidence>
<dbReference type="InterPro" id="IPR010473">
    <property type="entry name" value="GTPase-bd"/>
</dbReference>
<reference evidence="6" key="1">
    <citation type="submission" date="2022-07" db="EMBL/GenBank/DDBJ databases">
        <title>Phylogenomic reconstructions and comparative analyses of Kickxellomycotina fungi.</title>
        <authorList>
            <person name="Reynolds N.K."/>
            <person name="Stajich J.E."/>
            <person name="Barry K."/>
            <person name="Grigoriev I.V."/>
            <person name="Crous P."/>
            <person name="Smith M.E."/>
        </authorList>
    </citation>
    <scope>NUCLEOTIDE SEQUENCE</scope>
    <source>
        <strain evidence="6">RSA 861</strain>
    </source>
</reference>
<dbReference type="GO" id="GO:0031267">
    <property type="term" value="F:small GTPase binding"/>
    <property type="evidence" value="ECO:0007669"/>
    <property type="project" value="InterPro"/>
</dbReference>
<dbReference type="GO" id="GO:0032153">
    <property type="term" value="C:cell division site"/>
    <property type="evidence" value="ECO:0007669"/>
    <property type="project" value="UniProtKB-ARBA"/>
</dbReference>
<feature type="region of interest" description="Disordered" evidence="3">
    <location>
        <begin position="831"/>
        <end position="898"/>
    </location>
</feature>
<dbReference type="GO" id="GO:0043332">
    <property type="term" value="C:mating projection tip"/>
    <property type="evidence" value="ECO:0007669"/>
    <property type="project" value="TreeGrafter"/>
</dbReference>
<dbReference type="Proteomes" id="UP001150569">
    <property type="component" value="Unassembled WGS sequence"/>
</dbReference>
<feature type="region of interest" description="Disordered" evidence="3">
    <location>
        <begin position="1455"/>
        <end position="1561"/>
    </location>
</feature>
<dbReference type="Pfam" id="PF02181">
    <property type="entry name" value="FH2"/>
    <property type="match status" value="1"/>
</dbReference>
<feature type="region of interest" description="Disordered" evidence="3">
    <location>
        <begin position="1334"/>
        <end position="1397"/>
    </location>
</feature>
<feature type="compositionally biased region" description="Low complexity" evidence="3">
    <location>
        <begin position="69"/>
        <end position="83"/>
    </location>
</feature>
<feature type="compositionally biased region" description="Polar residues" evidence="3">
    <location>
        <begin position="30"/>
        <end position="41"/>
    </location>
</feature>
<feature type="coiled-coil region" evidence="2">
    <location>
        <begin position="612"/>
        <end position="692"/>
    </location>
</feature>
<dbReference type="PANTHER" id="PTHR47102:SF2">
    <property type="entry name" value="PROTEIN BNI1"/>
    <property type="match status" value="1"/>
</dbReference>
<dbReference type="InterPro" id="IPR015425">
    <property type="entry name" value="FH2_Formin"/>
</dbReference>
<dbReference type="SMART" id="SM01140">
    <property type="entry name" value="Drf_GBD"/>
    <property type="match status" value="1"/>
</dbReference>
<dbReference type="Gene3D" id="1.20.58.2220">
    <property type="entry name" value="Formin, FH2 domain"/>
    <property type="match status" value="1"/>
</dbReference>
<dbReference type="Gene3D" id="1.25.10.10">
    <property type="entry name" value="Leucine-rich Repeat Variant"/>
    <property type="match status" value="1"/>
</dbReference>
<dbReference type="Pfam" id="PF06371">
    <property type="entry name" value="Drf_GBD"/>
    <property type="match status" value="1"/>
</dbReference>
<dbReference type="GO" id="GO:0003779">
    <property type="term" value="F:actin binding"/>
    <property type="evidence" value="ECO:0007669"/>
    <property type="project" value="InterPro"/>
</dbReference>
<dbReference type="GO" id="GO:0051017">
    <property type="term" value="P:actin filament bundle assembly"/>
    <property type="evidence" value="ECO:0007669"/>
    <property type="project" value="TreeGrafter"/>
</dbReference>
<dbReference type="PROSITE" id="PS51444">
    <property type="entry name" value="FH2"/>
    <property type="match status" value="1"/>
</dbReference>
<feature type="compositionally biased region" description="Polar residues" evidence="3">
    <location>
        <begin position="853"/>
        <end position="864"/>
    </location>
</feature>
<dbReference type="EMBL" id="JANBPT010000434">
    <property type="protein sequence ID" value="KAJ1920783.1"/>
    <property type="molecule type" value="Genomic_DNA"/>
</dbReference>
<evidence type="ECO:0000256" key="3">
    <source>
        <dbReference type="SAM" id="MobiDB-lite"/>
    </source>
</evidence>
<dbReference type="InterPro" id="IPR042201">
    <property type="entry name" value="FH2_Formin_sf"/>
</dbReference>
<feature type="compositionally biased region" description="Low complexity" evidence="3">
    <location>
        <begin position="875"/>
        <end position="887"/>
    </location>
</feature>
<dbReference type="InterPro" id="IPR011989">
    <property type="entry name" value="ARM-like"/>
</dbReference>
<comment type="similarity">
    <text evidence="1">Belongs to the formin homology family. BNI1 subfamily.</text>
</comment>
<protein>
    <submittedName>
        <fullName evidence="6">Uncharacterized protein</fullName>
    </submittedName>
</protein>
<comment type="caution">
    <text evidence="6">The sequence shown here is derived from an EMBL/GenBank/DDBJ whole genome shotgun (WGS) entry which is preliminary data.</text>
</comment>
<feature type="compositionally biased region" description="Low complexity" evidence="3">
    <location>
        <begin position="1370"/>
        <end position="1383"/>
    </location>
</feature>
<dbReference type="SUPFAM" id="SSF101447">
    <property type="entry name" value="Formin homology 2 domain (FH2 domain)"/>
    <property type="match status" value="1"/>
</dbReference>
<evidence type="ECO:0000256" key="1">
    <source>
        <dbReference type="ARBA" id="ARBA00037935"/>
    </source>
</evidence>
<dbReference type="GO" id="GO:0005938">
    <property type="term" value="C:cell cortex"/>
    <property type="evidence" value="ECO:0007669"/>
    <property type="project" value="UniProtKB-ARBA"/>
</dbReference>
<feature type="domain" description="FH2" evidence="5">
    <location>
        <begin position="904"/>
        <end position="1353"/>
    </location>
</feature>
<dbReference type="Gene3D" id="1.10.238.150">
    <property type="entry name" value="Formin, FH3 diaphanous domain"/>
    <property type="match status" value="1"/>
</dbReference>
<keyword evidence="2" id="KW-0175">Coiled coil</keyword>
<dbReference type="OrthoDB" id="1104827at2759"/>
<dbReference type="InterPro" id="IPR016024">
    <property type="entry name" value="ARM-type_fold"/>
</dbReference>
<dbReference type="Gene3D" id="6.10.30.50">
    <property type="match status" value="1"/>
</dbReference>
<proteinExistence type="inferred from homology"/>
<dbReference type="SUPFAM" id="SSF48371">
    <property type="entry name" value="ARM repeat"/>
    <property type="match status" value="1"/>
</dbReference>
<feature type="region of interest" description="Disordered" evidence="3">
    <location>
        <begin position="1"/>
        <end position="83"/>
    </location>
</feature>
<accession>A0A9W8A6U7</accession>
<name>A0A9W8A6U7_9FUNG</name>
<feature type="compositionally biased region" description="Basic residues" evidence="3">
    <location>
        <begin position="1"/>
        <end position="13"/>
    </location>
</feature>
<feature type="region of interest" description="Disordered" evidence="3">
    <location>
        <begin position="101"/>
        <end position="158"/>
    </location>
</feature>
<evidence type="ECO:0000259" key="4">
    <source>
        <dbReference type="PROSITE" id="PS51232"/>
    </source>
</evidence>
<dbReference type="GO" id="GO:0015629">
    <property type="term" value="C:actin cytoskeleton"/>
    <property type="evidence" value="ECO:0007669"/>
    <property type="project" value="UniProtKB-ARBA"/>
</dbReference>
<feature type="region of interest" description="Disordered" evidence="3">
    <location>
        <begin position="977"/>
        <end position="1004"/>
    </location>
</feature>
<evidence type="ECO:0000256" key="2">
    <source>
        <dbReference type="SAM" id="Coils"/>
    </source>
</evidence>